<dbReference type="AlphaFoldDB" id="A0AAW7X3V6"/>
<evidence type="ECO:0000313" key="3">
    <source>
        <dbReference type="Proteomes" id="UP001169760"/>
    </source>
</evidence>
<protein>
    <submittedName>
        <fullName evidence="2">Uncharacterized protein</fullName>
    </submittedName>
</protein>
<gene>
    <name evidence="2" type="ORF">Q4521_05910</name>
</gene>
<name>A0AAW7X3V6_9GAMM</name>
<reference evidence="2" key="1">
    <citation type="submission" date="2023-07" db="EMBL/GenBank/DDBJ databases">
        <title>Genome content predicts the carbon catabolic preferences of heterotrophic bacteria.</title>
        <authorList>
            <person name="Gralka M."/>
        </authorList>
    </citation>
    <scope>NUCLEOTIDE SEQUENCE</scope>
    <source>
        <strain evidence="2">I3M17_2</strain>
    </source>
</reference>
<feature type="chain" id="PRO_5043510513" evidence="1">
    <location>
        <begin position="25"/>
        <end position="398"/>
    </location>
</feature>
<feature type="signal peptide" evidence="1">
    <location>
        <begin position="1"/>
        <end position="24"/>
    </location>
</feature>
<evidence type="ECO:0000313" key="2">
    <source>
        <dbReference type="EMBL" id="MDO6422000.1"/>
    </source>
</evidence>
<organism evidence="2 3">
    <name type="scientific">Saccharophagus degradans</name>
    <dbReference type="NCBI Taxonomy" id="86304"/>
    <lineage>
        <taxon>Bacteria</taxon>
        <taxon>Pseudomonadati</taxon>
        <taxon>Pseudomonadota</taxon>
        <taxon>Gammaproteobacteria</taxon>
        <taxon>Cellvibrionales</taxon>
        <taxon>Cellvibrionaceae</taxon>
        <taxon>Saccharophagus</taxon>
    </lineage>
</organism>
<evidence type="ECO:0000256" key="1">
    <source>
        <dbReference type="SAM" id="SignalP"/>
    </source>
</evidence>
<keyword evidence="1" id="KW-0732">Signal</keyword>
<accession>A0AAW7X3V6</accession>
<dbReference type="RefSeq" id="WP_303491761.1">
    <property type="nucleotide sequence ID" value="NZ_JAUOPB010000003.1"/>
</dbReference>
<dbReference type="Proteomes" id="UP001169760">
    <property type="component" value="Unassembled WGS sequence"/>
</dbReference>
<sequence>MPVSFLFVSSLLVSATVFSASANADVKANIGFEQRNFISDALLAEQTDSSSSLTGLIEAYQDFDNNAQRLAFSASGRVDENDSERNHIDLAELYWWRQFEQFELYTGVRKVTWGVTESVHLVDVINQTNALENIDGEDKLGQPMIELVAVRDWGTIETYVLPYFRERQTPGLSSRLRPPLPVLETALYESERKQNHVDFAMRWSHYLGSFDVGLSHFVGTDREPRFIPVVEEQGGAALQPFYAQIRQTGLAVQATVEAWLWKLEVVSKSDNFIGRHTSAAGGLEYTFYSIGGTNGDLGVIAEYQFDDRRAQYAPISQNDAVFGGRWAFNDLDNTQILALFSQDVEYGNRFFSLEASRRLTDSWTLEAELRAFANADERSPDYSFRNEDYIQLALRRYF</sequence>
<dbReference type="EMBL" id="JAUOPB010000003">
    <property type="protein sequence ID" value="MDO6422000.1"/>
    <property type="molecule type" value="Genomic_DNA"/>
</dbReference>
<comment type="caution">
    <text evidence="2">The sequence shown here is derived from an EMBL/GenBank/DDBJ whole genome shotgun (WGS) entry which is preliminary data.</text>
</comment>
<proteinExistence type="predicted"/>